<keyword evidence="7" id="KW-1185">Reference proteome</keyword>
<feature type="domain" description="ABC transporter" evidence="5">
    <location>
        <begin position="6"/>
        <end position="233"/>
    </location>
</feature>
<evidence type="ECO:0000256" key="3">
    <source>
        <dbReference type="ARBA" id="ARBA00022741"/>
    </source>
</evidence>
<evidence type="ECO:0000256" key="1">
    <source>
        <dbReference type="ARBA" id="ARBA00005417"/>
    </source>
</evidence>
<dbReference type="RefSeq" id="WP_053223051.1">
    <property type="nucleotide sequence ID" value="NZ_JSVA01000008.1"/>
</dbReference>
<comment type="similarity">
    <text evidence="1">Belongs to the ABC transporter superfamily.</text>
</comment>
<reference evidence="7" key="1">
    <citation type="submission" date="2014-11" db="EMBL/GenBank/DDBJ databases">
        <title>Genome sequencing of Roseivirga sp. D-25.</title>
        <authorList>
            <person name="Selvaratnam C."/>
            <person name="Thevarajoo S."/>
            <person name="Goh K.M."/>
            <person name="Eee R."/>
            <person name="Chan K.-G."/>
            <person name="Chong C.S."/>
        </authorList>
    </citation>
    <scope>NUCLEOTIDE SEQUENCE [LARGE SCALE GENOMIC DNA]</scope>
    <source>
        <strain evidence="7">D-25</strain>
    </source>
</reference>
<dbReference type="InterPro" id="IPR003593">
    <property type="entry name" value="AAA+_ATPase"/>
</dbReference>
<evidence type="ECO:0000259" key="5">
    <source>
        <dbReference type="PROSITE" id="PS50893"/>
    </source>
</evidence>
<dbReference type="AlphaFoldDB" id="A0A0L8ALJ3"/>
<sequence length="305" mass="34079">MPKSIIQTNNLTFNFGSFKALDQVNLNVPEGSIYGFLGPNGAGKTTTIRILLDLFHSKPGQVKLFNKELLANKVELLGKVGALIENPSIYKHLTGRQNLEVVRRMIGAPKSRIDEVLKIVRLTDNANKKAKNYSLGMCQRLGLASALLSDPDLLILDEPTNGLDPSGIIEMRELIIRLNKEHGKTIFLSSHILTEIEKMATDVAIIDQGKIMYEGKLDGLHNNDSSQFLEIKLDNSQKAIEIIKELNYTISEHDSKTITLPVTDKTDISRINKALVQNDIEVYQLKSTEETLESIFLNLTKKLDQ</sequence>
<dbReference type="PANTHER" id="PTHR43335:SF4">
    <property type="entry name" value="ABC TRANSPORTER, ATP-BINDING PROTEIN"/>
    <property type="match status" value="1"/>
</dbReference>
<proteinExistence type="inferred from homology"/>
<protein>
    <submittedName>
        <fullName evidence="6">Bacitracin ABC transporter ATP-binding protein</fullName>
    </submittedName>
</protein>
<dbReference type="Proteomes" id="UP000036908">
    <property type="component" value="Unassembled WGS sequence"/>
</dbReference>
<gene>
    <name evidence="6" type="ORF">OB69_07300</name>
</gene>
<dbReference type="InterPro" id="IPR017871">
    <property type="entry name" value="ABC_transporter-like_CS"/>
</dbReference>
<dbReference type="InterPro" id="IPR027417">
    <property type="entry name" value="P-loop_NTPase"/>
</dbReference>
<dbReference type="GO" id="GO:0005524">
    <property type="term" value="F:ATP binding"/>
    <property type="evidence" value="ECO:0007669"/>
    <property type="project" value="UniProtKB-KW"/>
</dbReference>
<keyword evidence="4 6" id="KW-0067">ATP-binding</keyword>
<dbReference type="SUPFAM" id="SSF52540">
    <property type="entry name" value="P-loop containing nucleoside triphosphate hydrolases"/>
    <property type="match status" value="1"/>
</dbReference>
<dbReference type="InterPro" id="IPR003439">
    <property type="entry name" value="ABC_transporter-like_ATP-bd"/>
</dbReference>
<dbReference type="EMBL" id="JSVA01000008">
    <property type="protein sequence ID" value="KOF03126.1"/>
    <property type="molecule type" value="Genomic_DNA"/>
</dbReference>
<dbReference type="PANTHER" id="PTHR43335">
    <property type="entry name" value="ABC TRANSPORTER, ATP-BINDING PROTEIN"/>
    <property type="match status" value="1"/>
</dbReference>
<comment type="caution">
    <text evidence="6">The sequence shown here is derived from an EMBL/GenBank/DDBJ whole genome shotgun (WGS) entry which is preliminary data.</text>
</comment>
<dbReference type="Gene3D" id="3.40.50.300">
    <property type="entry name" value="P-loop containing nucleotide triphosphate hydrolases"/>
    <property type="match status" value="1"/>
</dbReference>
<accession>A0A0L8ALJ3</accession>
<dbReference type="Pfam" id="PF00005">
    <property type="entry name" value="ABC_tran"/>
    <property type="match status" value="1"/>
</dbReference>
<dbReference type="GO" id="GO:0016887">
    <property type="term" value="F:ATP hydrolysis activity"/>
    <property type="evidence" value="ECO:0007669"/>
    <property type="project" value="InterPro"/>
</dbReference>
<dbReference type="OrthoDB" id="9780828at2"/>
<keyword evidence="3" id="KW-0547">Nucleotide-binding</keyword>
<keyword evidence="2" id="KW-0813">Transport</keyword>
<evidence type="ECO:0000313" key="7">
    <source>
        <dbReference type="Proteomes" id="UP000036908"/>
    </source>
</evidence>
<name>A0A0L8ALJ3_9BACT</name>
<dbReference type="SMART" id="SM00382">
    <property type="entry name" value="AAA"/>
    <property type="match status" value="1"/>
</dbReference>
<dbReference type="PATRIC" id="fig|1566026.4.peg.3291"/>
<dbReference type="PROSITE" id="PS50893">
    <property type="entry name" value="ABC_TRANSPORTER_2"/>
    <property type="match status" value="1"/>
</dbReference>
<organism evidence="6 7">
    <name type="scientific">Roseivirga seohaensis subsp. aquiponti</name>
    <dbReference type="NCBI Taxonomy" id="1566026"/>
    <lineage>
        <taxon>Bacteria</taxon>
        <taxon>Pseudomonadati</taxon>
        <taxon>Bacteroidota</taxon>
        <taxon>Cytophagia</taxon>
        <taxon>Cytophagales</taxon>
        <taxon>Roseivirgaceae</taxon>
        <taxon>Roseivirga</taxon>
    </lineage>
</organism>
<evidence type="ECO:0000256" key="2">
    <source>
        <dbReference type="ARBA" id="ARBA00022448"/>
    </source>
</evidence>
<evidence type="ECO:0000313" key="6">
    <source>
        <dbReference type="EMBL" id="KOF03126.1"/>
    </source>
</evidence>
<dbReference type="PROSITE" id="PS00211">
    <property type="entry name" value="ABC_TRANSPORTER_1"/>
    <property type="match status" value="1"/>
</dbReference>
<evidence type="ECO:0000256" key="4">
    <source>
        <dbReference type="ARBA" id="ARBA00022840"/>
    </source>
</evidence>